<evidence type="ECO:0000256" key="1">
    <source>
        <dbReference type="ARBA" id="ARBA00003523"/>
    </source>
</evidence>
<keyword evidence="7" id="KW-0809">Transit peptide</keyword>
<evidence type="ECO:0000256" key="3">
    <source>
        <dbReference type="ARBA" id="ARBA00010701"/>
    </source>
</evidence>
<protein>
    <recommendedName>
        <fullName evidence="11">Fungal lipase-type domain-containing protein</fullName>
    </recommendedName>
</protein>
<evidence type="ECO:0000313" key="12">
    <source>
        <dbReference type="EMBL" id="KAG2622149.1"/>
    </source>
</evidence>
<dbReference type="FunFam" id="3.40.50.1820:FF:000065">
    <property type="entry name" value="Phospholipase A1-II 3"/>
    <property type="match status" value="1"/>
</dbReference>
<comment type="caution">
    <text evidence="12">The sequence shown here is derived from an EMBL/GenBank/DDBJ whole genome shotgun (WGS) entry which is preliminary data.</text>
</comment>
<dbReference type="InterPro" id="IPR029058">
    <property type="entry name" value="AB_hydrolase_fold"/>
</dbReference>
<dbReference type="AlphaFoldDB" id="A0A8T0UP87"/>
<evidence type="ECO:0000313" key="13">
    <source>
        <dbReference type="Proteomes" id="UP000823388"/>
    </source>
</evidence>
<accession>A0A8T0UP87</accession>
<evidence type="ECO:0000256" key="4">
    <source>
        <dbReference type="ARBA" id="ARBA00022528"/>
    </source>
</evidence>
<keyword evidence="13" id="KW-1185">Reference proteome</keyword>
<evidence type="ECO:0000256" key="10">
    <source>
        <dbReference type="SAM" id="MobiDB-lite"/>
    </source>
</evidence>
<dbReference type="CDD" id="cd00519">
    <property type="entry name" value="Lipase_3"/>
    <property type="match status" value="1"/>
</dbReference>
<comment type="subcellular location">
    <subcellularLocation>
        <location evidence="2">Plastid</location>
        <location evidence="2">Chloroplast</location>
    </subcellularLocation>
</comment>
<comment type="function">
    <text evidence="1">Acylhydrolase that catalyzes the hydrolysis of phospholipids at the sn-1 position.</text>
</comment>
<feature type="domain" description="Fungal lipase-type" evidence="11">
    <location>
        <begin position="165"/>
        <end position="315"/>
    </location>
</feature>
<dbReference type="GO" id="GO:0016042">
    <property type="term" value="P:lipid catabolic process"/>
    <property type="evidence" value="ECO:0007669"/>
    <property type="project" value="UniProtKB-KW"/>
</dbReference>
<evidence type="ECO:0000256" key="6">
    <source>
        <dbReference type="ARBA" id="ARBA00022801"/>
    </source>
</evidence>
<dbReference type="GO" id="GO:0009507">
    <property type="term" value="C:chloroplast"/>
    <property type="evidence" value="ECO:0007669"/>
    <property type="project" value="UniProtKB-SubCell"/>
</dbReference>
<dbReference type="Gene3D" id="3.40.50.1820">
    <property type="entry name" value="alpha/beta hydrolase"/>
    <property type="match status" value="1"/>
</dbReference>
<sequence length="457" mass="49463">MAGLARFLCLNGDAAKPPPLPPADDGAALSPTRPADDIPSRRAELYGPGVDWSALLDPLDAGLRGELLKYGDLAQATYDGFDWRHWSPHCGTCLHGLRRLLPALGLGGHGYAATAFVYATCEGRVPRWLRRQLHADAWDGHANWIGYVAAAGAAEAGRAGYRDIVVAWRGTIAPDEWALDMRTRMVTFELDAGKDKGARVAEGFHTIYTSSNAGSKYGERSARDQVAGELARLVGHFRGRGEEVRVTVTGHSLGGALARLAARDAAAAHPDVPVAAVTFSAPRVGNRAFCDGLASRGVRVLRVVVRHDVVPLVPSVPRAVVDAPVSKALAKLWARMGRPPPWTYVHAGDELELDVRKSPFLKHAKYDVVGLHNLETCLHLVDGREGAAGAFRAGARRDPALVNKTSGMLRDEARVPAWWYLPANKGLVRDALGRWVVAEREHDDLPVPDDRLPLRLD</sequence>
<dbReference type="PANTHER" id="PTHR31403">
    <property type="entry name" value="PHOSPHOLIPASE A1-IBETA2, CHLOROPLASTIC"/>
    <property type="match status" value="1"/>
</dbReference>
<proteinExistence type="inferred from homology"/>
<dbReference type="InterPro" id="IPR002921">
    <property type="entry name" value="Fungal_lipase-type"/>
</dbReference>
<evidence type="ECO:0000256" key="9">
    <source>
        <dbReference type="ARBA" id="ARBA00023098"/>
    </source>
</evidence>
<keyword evidence="9" id="KW-0443">Lipid metabolism</keyword>
<dbReference type="PANTHER" id="PTHR31403:SF11">
    <property type="entry name" value="OS12G0614500 PROTEIN"/>
    <property type="match status" value="1"/>
</dbReference>
<dbReference type="Proteomes" id="UP000823388">
    <property type="component" value="Chromosome 3N"/>
</dbReference>
<keyword evidence="6" id="KW-0378">Hydrolase</keyword>
<dbReference type="EMBL" id="CM029042">
    <property type="protein sequence ID" value="KAG2622149.1"/>
    <property type="molecule type" value="Genomic_DNA"/>
</dbReference>
<feature type="region of interest" description="Disordered" evidence="10">
    <location>
        <begin position="16"/>
        <end position="40"/>
    </location>
</feature>
<keyword evidence="5" id="KW-0934">Plastid</keyword>
<evidence type="ECO:0000256" key="7">
    <source>
        <dbReference type="ARBA" id="ARBA00022946"/>
    </source>
</evidence>
<dbReference type="Pfam" id="PF01764">
    <property type="entry name" value="Lipase_3"/>
    <property type="match status" value="1"/>
</dbReference>
<gene>
    <name evidence="12" type="ORF">PVAP13_3NG281300</name>
</gene>
<dbReference type="GO" id="GO:0008970">
    <property type="term" value="F:phospholipase A1 activity"/>
    <property type="evidence" value="ECO:0007669"/>
    <property type="project" value="UniProtKB-ARBA"/>
</dbReference>
<keyword evidence="8" id="KW-0442">Lipid degradation</keyword>
<evidence type="ECO:0000256" key="5">
    <source>
        <dbReference type="ARBA" id="ARBA00022640"/>
    </source>
</evidence>
<comment type="similarity">
    <text evidence="3">Belongs to the AB hydrolase superfamily. Lipase family.</text>
</comment>
<keyword evidence="4" id="KW-0150">Chloroplast</keyword>
<organism evidence="12 13">
    <name type="scientific">Panicum virgatum</name>
    <name type="common">Blackwell switchgrass</name>
    <dbReference type="NCBI Taxonomy" id="38727"/>
    <lineage>
        <taxon>Eukaryota</taxon>
        <taxon>Viridiplantae</taxon>
        <taxon>Streptophyta</taxon>
        <taxon>Embryophyta</taxon>
        <taxon>Tracheophyta</taxon>
        <taxon>Spermatophyta</taxon>
        <taxon>Magnoliopsida</taxon>
        <taxon>Liliopsida</taxon>
        <taxon>Poales</taxon>
        <taxon>Poaceae</taxon>
        <taxon>PACMAD clade</taxon>
        <taxon>Panicoideae</taxon>
        <taxon>Panicodae</taxon>
        <taxon>Paniceae</taxon>
        <taxon>Panicinae</taxon>
        <taxon>Panicum</taxon>
        <taxon>Panicum sect. Hiantes</taxon>
    </lineage>
</organism>
<reference evidence="12" key="1">
    <citation type="submission" date="2020-05" db="EMBL/GenBank/DDBJ databases">
        <title>WGS assembly of Panicum virgatum.</title>
        <authorList>
            <person name="Lovell J.T."/>
            <person name="Jenkins J."/>
            <person name="Shu S."/>
            <person name="Juenger T.E."/>
            <person name="Schmutz J."/>
        </authorList>
    </citation>
    <scope>NUCLEOTIDE SEQUENCE</scope>
    <source>
        <strain evidence="12">AP13</strain>
    </source>
</reference>
<name>A0A8T0UP87_PANVG</name>
<evidence type="ECO:0000256" key="8">
    <source>
        <dbReference type="ARBA" id="ARBA00022963"/>
    </source>
</evidence>
<evidence type="ECO:0000256" key="2">
    <source>
        <dbReference type="ARBA" id="ARBA00004229"/>
    </source>
</evidence>
<dbReference type="SUPFAM" id="SSF53474">
    <property type="entry name" value="alpha/beta-Hydrolases"/>
    <property type="match status" value="1"/>
</dbReference>
<evidence type="ECO:0000259" key="11">
    <source>
        <dbReference type="Pfam" id="PF01764"/>
    </source>
</evidence>